<organism evidence="8 9">
    <name type="scientific">Candidatus Komeilibacteria bacterium CG_4_9_14_0_8_um_filter_36_9</name>
    <dbReference type="NCBI Taxonomy" id="1974473"/>
    <lineage>
        <taxon>Bacteria</taxon>
        <taxon>Candidatus Komeiliibacteriota</taxon>
    </lineage>
</organism>
<comment type="caution">
    <text evidence="8">The sequence shown here is derived from an EMBL/GenBank/DDBJ whole genome shotgun (WGS) entry which is preliminary data.</text>
</comment>
<evidence type="ECO:0000256" key="6">
    <source>
        <dbReference type="RuleBase" id="RU368020"/>
    </source>
</evidence>
<comment type="function">
    <text evidence="6">Ferredoxins are iron-sulfur proteins that transfer electrons in a wide variety of metabolic reactions.</text>
</comment>
<dbReference type="PANTHER" id="PTHR36923">
    <property type="entry name" value="FERREDOXIN"/>
    <property type="match status" value="1"/>
</dbReference>
<feature type="domain" description="4Fe-4S ferredoxin-type" evidence="7">
    <location>
        <begin position="32"/>
        <end position="63"/>
    </location>
</feature>
<dbReference type="InterPro" id="IPR001080">
    <property type="entry name" value="3Fe4S_ferredoxin"/>
</dbReference>
<evidence type="ECO:0000256" key="4">
    <source>
        <dbReference type="ARBA" id="ARBA00023004"/>
    </source>
</evidence>
<sequence>MSKPAVDQNKCTGCGTCIALCSEVFEFNDEGKSHVIDEKGCGHGCDCQQAVDSCPVGAISLSE</sequence>
<keyword evidence="2 6" id="KW-0479">Metal-binding</keyword>
<dbReference type="Pfam" id="PF13370">
    <property type="entry name" value="Fer4_13"/>
    <property type="match status" value="1"/>
</dbReference>
<feature type="domain" description="4Fe-4S ferredoxin-type" evidence="7">
    <location>
        <begin position="2"/>
        <end position="30"/>
    </location>
</feature>
<dbReference type="PRINTS" id="PR00352">
    <property type="entry name" value="3FE4SFRDOXIN"/>
</dbReference>
<dbReference type="InterPro" id="IPR051269">
    <property type="entry name" value="Fe-S_cluster_ET"/>
</dbReference>
<dbReference type="SUPFAM" id="SSF54862">
    <property type="entry name" value="4Fe-4S ferredoxins"/>
    <property type="match status" value="1"/>
</dbReference>
<evidence type="ECO:0000256" key="2">
    <source>
        <dbReference type="ARBA" id="ARBA00022723"/>
    </source>
</evidence>
<keyword evidence="3 6" id="KW-0249">Electron transport</keyword>
<dbReference type="GO" id="GO:0005506">
    <property type="term" value="F:iron ion binding"/>
    <property type="evidence" value="ECO:0007669"/>
    <property type="project" value="UniProtKB-UniRule"/>
</dbReference>
<dbReference type="PROSITE" id="PS51379">
    <property type="entry name" value="4FE4S_FER_2"/>
    <property type="match status" value="2"/>
</dbReference>
<accession>A0A2M8DRZ0</accession>
<dbReference type="AlphaFoldDB" id="A0A2M8DRZ0"/>
<protein>
    <recommendedName>
        <fullName evidence="6">Ferredoxin</fullName>
    </recommendedName>
</protein>
<dbReference type="Proteomes" id="UP000230136">
    <property type="component" value="Unassembled WGS sequence"/>
</dbReference>
<dbReference type="GO" id="GO:0009055">
    <property type="term" value="F:electron transfer activity"/>
    <property type="evidence" value="ECO:0007669"/>
    <property type="project" value="UniProtKB-UniRule"/>
</dbReference>
<evidence type="ECO:0000256" key="5">
    <source>
        <dbReference type="ARBA" id="ARBA00023014"/>
    </source>
</evidence>
<dbReference type="EMBL" id="PFSY01000045">
    <property type="protein sequence ID" value="PJC02147.1"/>
    <property type="molecule type" value="Genomic_DNA"/>
</dbReference>
<dbReference type="InterPro" id="IPR017896">
    <property type="entry name" value="4Fe4S_Fe-S-bd"/>
</dbReference>
<proteinExistence type="predicted"/>
<evidence type="ECO:0000259" key="7">
    <source>
        <dbReference type="PROSITE" id="PS51379"/>
    </source>
</evidence>
<evidence type="ECO:0000313" key="8">
    <source>
        <dbReference type="EMBL" id="PJC02147.1"/>
    </source>
</evidence>
<dbReference type="PANTHER" id="PTHR36923:SF3">
    <property type="entry name" value="FERREDOXIN"/>
    <property type="match status" value="1"/>
</dbReference>
<keyword evidence="5 6" id="KW-0411">Iron-sulfur</keyword>
<dbReference type="Gene3D" id="3.30.70.20">
    <property type="match status" value="1"/>
</dbReference>
<name>A0A2M8DRZ0_9BACT</name>
<evidence type="ECO:0000256" key="3">
    <source>
        <dbReference type="ARBA" id="ARBA00022982"/>
    </source>
</evidence>
<dbReference type="GO" id="GO:0051536">
    <property type="term" value="F:iron-sulfur cluster binding"/>
    <property type="evidence" value="ECO:0007669"/>
    <property type="project" value="UniProtKB-KW"/>
</dbReference>
<evidence type="ECO:0000313" key="9">
    <source>
        <dbReference type="Proteomes" id="UP000230136"/>
    </source>
</evidence>
<keyword evidence="4 6" id="KW-0408">Iron</keyword>
<evidence type="ECO:0000256" key="1">
    <source>
        <dbReference type="ARBA" id="ARBA00022448"/>
    </source>
</evidence>
<reference evidence="9" key="1">
    <citation type="submission" date="2017-09" db="EMBL/GenBank/DDBJ databases">
        <title>Depth-based differentiation of microbial function through sediment-hosted aquifers and enrichment of novel symbionts in the deep terrestrial subsurface.</title>
        <authorList>
            <person name="Probst A.J."/>
            <person name="Ladd B."/>
            <person name="Jarett J.K."/>
            <person name="Geller-Mcgrath D.E."/>
            <person name="Sieber C.M.K."/>
            <person name="Emerson J.B."/>
            <person name="Anantharaman K."/>
            <person name="Thomas B.C."/>
            <person name="Malmstrom R."/>
            <person name="Stieglmeier M."/>
            <person name="Klingl A."/>
            <person name="Woyke T."/>
            <person name="Ryan C.M."/>
            <person name="Banfield J.F."/>
        </authorList>
    </citation>
    <scope>NUCLEOTIDE SEQUENCE [LARGE SCALE GENOMIC DNA]</scope>
</reference>
<gene>
    <name evidence="8" type="ORF">CO073_00995</name>
</gene>
<keyword evidence="1 6" id="KW-0813">Transport</keyword>